<keyword evidence="2" id="KW-0479">Metal-binding</keyword>
<comment type="similarity">
    <text evidence="1">Belongs to the Gfa family.</text>
</comment>
<evidence type="ECO:0000256" key="4">
    <source>
        <dbReference type="ARBA" id="ARBA00023239"/>
    </source>
</evidence>
<dbReference type="InterPro" id="IPR011057">
    <property type="entry name" value="Mss4-like_sf"/>
</dbReference>
<reference evidence="7" key="2">
    <citation type="submission" date="2015-01" db="EMBL/GenBank/DDBJ databases">
        <title>Evolutionary Origins and Diversification of the Mycorrhizal Mutualists.</title>
        <authorList>
            <consortium name="DOE Joint Genome Institute"/>
            <consortium name="Mycorrhizal Genomics Consortium"/>
            <person name="Kohler A."/>
            <person name="Kuo A."/>
            <person name="Nagy L.G."/>
            <person name="Floudas D."/>
            <person name="Copeland A."/>
            <person name="Barry K.W."/>
            <person name="Cichocki N."/>
            <person name="Veneault-Fourrey C."/>
            <person name="LaButti K."/>
            <person name="Lindquist E.A."/>
            <person name="Lipzen A."/>
            <person name="Lundell T."/>
            <person name="Morin E."/>
            <person name="Murat C."/>
            <person name="Riley R."/>
            <person name="Ohm R."/>
            <person name="Sun H."/>
            <person name="Tunlid A."/>
            <person name="Henrissat B."/>
            <person name="Grigoriev I.V."/>
            <person name="Hibbett D.S."/>
            <person name="Martin F."/>
        </authorList>
    </citation>
    <scope>NUCLEOTIDE SEQUENCE [LARGE SCALE GENOMIC DNA]</scope>
    <source>
        <strain evidence="7">LaAM-08-1</strain>
    </source>
</reference>
<dbReference type="STRING" id="1095629.A0A0C9XB42"/>
<gene>
    <name evidence="6" type="ORF">K443DRAFT_677899</name>
</gene>
<sequence>MDSPVHRGSCFCGNVSYSVSGSPILSAYCHCTLCQRLNSAAFIHTLHFPSSVFKWTHSEPHEGLLDSFSVLTRPWKTRWRCKNCGCTVASHNSKTDKWSVWGGQLERDWDGKMKGWDVLQPTAHIFYETRMLDVGDSLGKWTGYEGLSNRIG</sequence>
<dbReference type="PANTHER" id="PTHR33337">
    <property type="entry name" value="GFA DOMAIN-CONTAINING PROTEIN"/>
    <property type="match status" value="1"/>
</dbReference>
<evidence type="ECO:0000259" key="5">
    <source>
        <dbReference type="PROSITE" id="PS51891"/>
    </source>
</evidence>
<dbReference type="Gene3D" id="3.90.1590.10">
    <property type="entry name" value="glutathione-dependent formaldehyde- activating enzyme (gfa)"/>
    <property type="match status" value="1"/>
</dbReference>
<dbReference type="Pfam" id="PF04828">
    <property type="entry name" value="GFA"/>
    <property type="match status" value="1"/>
</dbReference>
<dbReference type="PANTHER" id="PTHR33337:SF40">
    <property type="entry name" value="CENP-V_GFA DOMAIN-CONTAINING PROTEIN-RELATED"/>
    <property type="match status" value="1"/>
</dbReference>
<dbReference type="SUPFAM" id="SSF51316">
    <property type="entry name" value="Mss4-like"/>
    <property type="match status" value="1"/>
</dbReference>
<dbReference type="OrthoDB" id="9970124at2759"/>
<dbReference type="HOGENOM" id="CLU_055491_8_1_1"/>
<dbReference type="EMBL" id="KN838597">
    <property type="protein sequence ID" value="KIK02126.1"/>
    <property type="molecule type" value="Genomic_DNA"/>
</dbReference>
<evidence type="ECO:0000256" key="1">
    <source>
        <dbReference type="ARBA" id="ARBA00005495"/>
    </source>
</evidence>
<dbReference type="PROSITE" id="PS51891">
    <property type="entry name" value="CENP_V_GFA"/>
    <property type="match status" value="1"/>
</dbReference>
<evidence type="ECO:0000313" key="6">
    <source>
        <dbReference type="EMBL" id="KIK02126.1"/>
    </source>
</evidence>
<reference evidence="6 7" key="1">
    <citation type="submission" date="2014-04" db="EMBL/GenBank/DDBJ databases">
        <authorList>
            <consortium name="DOE Joint Genome Institute"/>
            <person name="Kuo A."/>
            <person name="Kohler A."/>
            <person name="Nagy L.G."/>
            <person name="Floudas D."/>
            <person name="Copeland A."/>
            <person name="Barry K.W."/>
            <person name="Cichocki N."/>
            <person name="Veneault-Fourrey C."/>
            <person name="LaButti K."/>
            <person name="Lindquist E.A."/>
            <person name="Lipzen A."/>
            <person name="Lundell T."/>
            <person name="Morin E."/>
            <person name="Murat C."/>
            <person name="Sun H."/>
            <person name="Tunlid A."/>
            <person name="Henrissat B."/>
            <person name="Grigoriev I.V."/>
            <person name="Hibbett D.S."/>
            <person name="Martin F."/>
            <person name="Nordberg H.P."/>
            <person name="Cantor M.N."/>
            <person name="Hua S.X."/>
        </authorList>
    </citation>
    <scope>NUCLEOTIDE SEQUENCE [LARGE SCALE GENOMIC DNA]</scope>
    <source>
        <strain evidence="6 7">LaAM-08-1</strain>
    </source>
</reference>
<dbReference type="InterPro" id="IPR006913">
    <property type="entry name" value="CENP-V/GFA"/>
</dbReference>
<dbReference type="Proteomes" id="UP000054477">
    <property type="component" value="Unassembled WGS sequence"/>
</dbReference>
<name>A0A0C9XB42_9AGAR</name>
<keyword evidence="4" id="KW-0456">Lyase</keyword>
<evidence type="ECO:0000256" key="3">
    <source>
        <dbReference type="ARBA" id="ARBA00022833"/>
    </source>
</evidence>
<dbReference type="GO" id="GO:0016846">
    <property type="term" value="F:carbon-sulfur lyase activity"/>
    <property type="evidence" value="ECO:0007669"/>
    <property type="project" value="InterPro"/>
</dbReference>
<evidence type="ECO:0000256" key="2">
    <source>
        <dbReference type="ARBA" id="ARBA00022723"/>
    </source>
</evidence>
<feature type="domain" description="CENP-V/GFA" evidence="5">
    <location>
        <begin position="6"/>
        <end position="128"/>
    </location>
</feature>
<proteinExistence type="inferred from homology"/>
<organism evidence="6 7">
    <name type="scientific">Laccaria amethystina LaAM-08-1</name>
    <dbReference type="NCBI Taxonomy" id="1095629"/>
    <lineage>
        <taxon>Eukaryota</taxon>
        <taxon>Fungi</taxon>
        <taxon>Dikarya</taxon>
        <taxon>Basidiomycota</taxon>
        <taxon>Agaricomycotina</taxon>
        <taxon>Agaricomycetes</taxon>
        <taxon>Agaricomycetidae</taxon>
        <taxon>Agaricales</taxon>
        <taxon>Agaricineae</taxon>
        <taxon>Hydnangiaceae</taxon>
        <taxon>Laccaria</taxon>
    </lineage>
</organism>
<keyword evidence="7" id="KW-1185">Reference proteome</keyword>
<keyword evidence="3" id="KW-0862">Zinc</keyword>
<dbReference type="AlphaFoldDB" id="A0A0C9XB42"/>
<protein>
    <recommendedName>
        <fullName evidence="5">CENP-V/GFA domain-containing protein</fullName>
    </recommendedName>
</protein>
<evidence type="ECO:0000313" key="7">
    <source>
        <dbReference type="Proteomes" id="UP000054477"/>
    </source>
</evidence>
<dbReference type="GO" id="GO:0046872">
    <property type="term" value="F:metal ion binding"/>
    <property type="evidence" value="ECO:0007669"/>
    <property type="project" value="UniProtKB-KW"/>
</dbReference>
<accession>A0A0C9XB42</accession>